<keyword evidence="4" id="KW-0533">Nickel</keyword>
<comment type="subcellular location">
    <subcellularLocation>
        <location evidence="8">Cell membrane</location>
        <topology evidence="8">Multi-pass membrane protein</topology>
    </subcellularLocation>
    <subcellularLocation>
        <location evidence="1">Endomembrane system</location>
        <topology evidence="1">Multi-pass membrane protein</topology>
    </subcellularLocation>
</comment>
<proteinExistence type="inferred from homology"/>
<dbReference type="Proteomes" id="UP000092993">
    <property type="component" value="Unassembled WGS sequence"/>
</dbReference>
<evidence type="ECO:0000256" key="6">
    <source>
        <dbReference type="ARBA" id="ARBA00022989"/>
    </source>
</evidence>
<dbReference type="AlphaFoldDB" id="A0A1C7M512"/>
<feature type="transmembrane region" description="Helical" evidence="8">
    <location>
        <begin position="27"/>
        <end position="48"/>
    </location>
</feature>
<evidence type="ECO:0000256" key="3">
    <source>
        <dbReference type="ARBA" id="ARBA00022448"/>
    </source>
</evidence>
<keyword evidence="3 8" id="KW-0813">Transport</keyword>
<evidence type="ECO:0000256" key="2">
    <source>
        <dbReference type="ARBA" id="ARBA00010892"/>
    </source>
</evidence>
<evidence type="ECO:0000313" key="9">
    <source>
        <dbReference type="EMBL" id="OBZ71597.1"/>
    </source>
</evidence>
<dbReference type="PANTHER" id="PTHR31611:SF0">
    <property type="entry name" value="HIGH-AFFINITY NICKEL TRANSPORT PROTEIN NIC1"/>
    <property type="match status" value="1"/>
</dbReference>
<comment type="caution">
    <text evidence="9">The sequence shown here is derived from an EMBL/GenBank/DDBJ whole genome shotgun (WGS) entry which is preliminary data.</text>
</comment>
<dbReference type="Pfam" id="PF03824">
    <property type="entry name" value="NicO"/>
    <property type="match status" value="1"/>
</dbReference>
<dbReference type="InterPro" id="IPR004688">
    <property type="entry name" value="Ni/Co_transpt"/>
</dbReference>
<feature type="transmembrane region" description="Helical" evidence="8">
    <location>
        <begin position="365"/>
        <end position="386"/>
    </location>
</feature>
<evidence type="ECO:0000256" key="5">
    <source>
        <dbReference type="ARBA" id="ARBA00022692"/>
    </source>
</evidence>
<name>A0A1C7M512_GRIFR</name>
<dbReference type="GO" id="GO:0005886">
    <property type="term" value="C:plasma membrane"/>
    <property type="evidence" value="ECO:0007669"/>
    <property type="project" value="UniProtKB-SubCell"/>
</dbReference>
<evidence type="ECO:0000256" key="8">
    <source>
        <dbReference type="RuleBase" id="RU362101"/>
    </source>
</evidence>
<feature type="transmembrane region" description="Helical" evidence="8">
    <location>
        <begin position="257"/>
        <end position="280"/>
    </location>
</feature>
<sequence length="466" mass="50715">MPNGSIIRWWLSGFQAFPRLTLFGRSFFLITLELVANVVCWTACAILFGRNSSTRSILSLALLAWTIGLRHALDADHISAIDNATRTLLNMGQLPVTCGLFFSLGHSTIVIVVNVAIAISTDVYDKIDGVGRVGGIVGSAASASFLFIVGLANSIILWRILSKRRRKKRNNMCAEDTEGVPEDDDEHDADYPLQGNTLMMKLLGPVVTFVDRPWKMYPVGVLFGFGFDTASSIALLAVSAIAKKGPKGEHISPGDIVILPLLFTVGMTLIDSVDSILMLYSYAGFPERSFAIFECRPTAEVGNPPIVDPVAEAEIVDPFSVAEPPCKGVSIGGEESKKEAVEILVAETAEHDSLRRKLRVKRNTMSNLSVILTVMSILVAFSISLITTMGLIGNNCRSCQTAADAQDGGGIAGRWWRFWFKANDNSGYIGAVIVGSFVAVVCIWYGAQFIWHKLNRQPLDSQPDRP</sequence>
<dbReference type="EMBL" id="LUGG01000011">
    <property type="protein sequence ID" value="OBZ71597.1"/>
    <property type="molecule type" value="Genomic_DNA"/>
</dbReference>
<evidence type="ECO:0000256" key="1">
    <source>
        <dbReference type="ARBA" id="ARBA00004127"/>
    </source>
</evidence>
<evidence type="ECO:0000256" key="7">
    <source>
        <dbReference type="ARBA" id="ARBA00023136"/>
    </source>
</evidence>
<dbReference type="PANTHER" id="PTHR31611">
    <property type="entry name" value="HIGH-AFFINITY NICKEL TRANSPORT PROTEIN NIC1"/>
    <property type="match status" value="1"/>
</dbReference>
<reference evidence="9 10" key="1">
    <citation type="submission" date="2016-03" db="EMBL/GenBank/DDBJ databases">
        <title>Whole genome sequencing of Grifola frondosa 9006-11.</title>
        <authorList>
            <person name="Min B."/>
            <person name="Park H."/>
            <person name="Kim J.-G."/>
            <person name="Cho H."/>
            <person name="Oh Y.-L."/>
            <person name="Kong W.-S."/>
            <person name="Choi I.-G."/>
        </authorList>
    </citation>
    <scope>NUCLEOTIDE SEQUENCE [LARGE SCALE GENOMIC DNA]</scope>
    <source>
        <strain evidence="9 10">9006-11</strain>
    </source>
</reference>
<evidence type="ECO:0000313" key="10">
    <source>
        <dbReference type="Proteomes" id="UP000092993"/>
    </source>
</evidence>
<feature type="transmembrane region" description="Helical" evidence="8">
    <location>
        <begin position="139"/>
        <end position="161"/>
    </location>
</feature>
<comment type="similarity">
    <text evidence="2 8">Belongs to the NiCoT transporter (TC 2.A.52) family.</text>
</comment>
<organism evidence="9 10">
    <name type="scientific">Grifola frondosa</name>
    <name type="common">Maitake</name>
    <name type="synonym">Polyporus frondosus</name>
    <dbReference type="NCBI Taxonomy" id="5627"/>
    <lineage>
        <taxon>Eukaryota</taxon>
        <taxon>Fungi</taxon>
        <taxon>Dikarya</taxon>
        <taxon>Basidiomycota</taxon>
        <taxon>Agaricomycotina</taxon>
        <taxon>Agaricomycetes</taxon>
        <taxon>Polyporales</taxon>
        <taxon>Grifolaceae</taxon>
        <taxon>Grifola</taxon>
    </lineage>
</organism>
<dbReference type="GO" id="GO:0015099">
    <property type="term" value="F:nickel cation transmembrane transporter activity"/>
    <property type="evidence" value="ECO:0007669"/>
    <property type="project" value="UniProtKB-UniRule"/>
</dbReference>
<dbReference type="GO" id="GO:0012505">
    <property type="term" value="C:endomembrane system"/>
    <property type="evidence" value="ECO:0007669"/>
    <property type="project" value="UniProtKB-SubCell"/>
</dbReference>
<feature type="transmembrane region" description="Helical" evidence="8">
    <location>
        <begin position="94"/>
        <end position="119"/>
    </location>
</feature>
<feature type="transmembrane region" description="Helical" evidence="8">
    <location>
        <begin position="427"/>
        <end position="447"/>
    </location>
</feature>
<feature type="transmembrane region" description="Helical" evidence="8">
    <location>
        <begin position="219"/>
        <end position="242"/>
    </location>
</feature>
<evidence type="ECO:0000256" key="4">
    <source>
        <dbReference type="ARBA" id="ARBA00022596"/>
    </source>
</evidence>
<gene>
    <name evidence="9" type="primary">hoxN</name>
    <name evidence="9" type="ORF">A0H81_08737</name>
</gene>
<accession>A0A1C7M512</accession>
<dbReference type="InterPro" id="IPR011541">
    <property type="entry name" value="Ni/Co_transpt_high_affinity"/>
</dbReference>
<dbReference type="OrthoDB" id="5197598at2759"/>
<dbReference type="STRING" id="5627.A0A1C7M512"/>
<keyword evidence="5 8" id="KW-0812">Transmembrane</keyword>
<dbReference type="OMA" id="WRGWAKA"/>
<keyword evidence="10" id="KW-1185">Reference proteome</keyword>
<protein>
    <recommendedName>
        <fullName evidence="8">Nickel/cobalt efflux system</fullName>
    </recommendedName>
</protein>
<keyword evidence="6 8" id="KW-1133">Transmembrane helix</keyword>
<keyword evidence="7 8" id="KW-0472">Membrane</keyword>